<proteinExistence type="predicted"/>
<gene>
    <name evidence="1" type="ORF">G7Y89_g13244</name>
</gene>
<dbReference type="EMBL" id="JAAMPI010001514">
    <property type="protein sequence ID" value="KAF4624926.1"/>
    <property type="molecule type" value="Genomic_DNA"/>
</dbReference>
<name>A0A8H4VW91_9HELO</name>
<accession>A0A8H4VW91</accession>
<protein>
    <submittedName>
        <fullName evidence="1">Uncharacterized protein</fullName>
    </submittedName>
</protein>
<organism evidence="1 2">
    <name type="scientific">Cudoniella acicularis</name>
    <dbReference type="NCBI Taxonomy" id="354080"/>
    <lineage>
        <taxon>Eukaryota</taxon>
        <taxon>Fungi</taxon>
        <taxon>Dikarya</taxon>
        <taxon>Ascomycota</taxon>
        <taxon>Pezizomycotina</taxon>
        <taxon>Leotiomycetes</taxon>
        <taxon>Helotiales</taxon>
        <taxon>Tricladiaceae</taxon>
        <taxon>Cudoniella</taxon>
    </lineage>
</organism>
<comment type="caution">
    <text evidence="1">The sequence shown here is derived from an EMBL/GenBank/DDBJ whole genome shotgun (WGS) entry which is preliminary data.</text>
</comment>
<dbReference type="Proteomes" id="UP000566819">
    <property type="component" value="Unassembled WGS sequence"/>
</dbReference>
<dbReference type="AlphaFoldDB" id="A0A8H4VW91"/>
<sequence length="79" mass="9200">MLSLFGLWLVYRQERIFKDAQAIHRDVPQRPSLSLTLSAPRRGASFKLEVPDGFCKWIQEVESLQVEEPEEAFLPRENV</sequence>
<evidence type="ECO:0000313" key="2">
    <source>
        <dbReference type="Proteomes" id="UP000566819"/>
    </source>
</evidence>
<evidence type="ECO:0000313" key="1">
    <source>
        <dbReference type="EMBL" id="KAF4624926.1"/>
    </source>
</evidence>
<keyword evidence="2" id="KW-1185">Reference proteome</keyword>
<reference evidence="1 2" key="1">
    <citation type="submission" date="2020-03" db="EMBL/GenBank/DDBJ databases">
        <title>Draft Genome Sequence of Cudoniella acicularis.</title>
        <authorList>
            <person name="Buettner E."/>
            <person name="Kellner H."/>
        </authorList>
    </citation>
    <scope>NUCLEOTIDE SEQUENCE [LARGE SCALE GENOMIC DNA]</scope>
    <source>
        <strain evidence="1 2">DSM 108380</strain>
    </source>
</reference>